<gene>
    <name evidence="1" type="ORF">EZV62_003526</name>
</gene>
<evidence type="ECO:0000313" key="2">
    <source>
        <dbReference type="Proteomes" id="UP000323000"/>
    </source>
</evidence>
<dbReference type="OrthoDB" id="968650at2759"/>
<comment type="caution">
    <text evidence="1">The sequence shown here is derived from an EMBL/GenBank/DDBJ whole genome shotgun (WGS) entry which is preliminary data.</text>
</comment>
<dbReference type="Proteomes" id="UP000323000">
    <property type="component" value="Chromosome 2"/>
</dbReference>
<proteinExistence type="predicted"/>
<sequence>MRNKISTTFYYYFSSFSIDKIGRRTMKHQNVSASDGSLAHDSKRTIGEKLRQAYDAAVVAVAGDRVQQSGRSRLAPRGIERQKSGYCAKDPIRTMMFLGSWNHT</sequence>
<accession>A0A5C7IHJ8</accession>
<dbReference type="AlphaFoldDB" id="A0A5C7IHJ8"/>
<protein>
    <submittedName>
        <fullName evidence="1">Uncharacterized protein</fullName>
    </submittedName>
</protein>
<name>A0A5C7IHJ8_9ROSI</name>
<organism evidence="1 2">
    <name type="scientific">Acer yangbiense</name>
    <dbReference type="NCBI Taxonomy" id="1000413"/>
    <lineage>
        <taxon>Eukaryota</taxon>
        <taxon>Viridiplantae</taxon>
        <taxon>Streptophyta</taxon>
        <taxon>Embryophyta</taxon>
        <taxon>Tracheophyta</taxon>
        <taxon>Spermatophyta</taxon>
        <taxon>Magnoliopsida</taxon>
        <taxon>eudicotyledons</taxon>
        <taxon>Gunneridae</taxon>
        <taxon>Pentapetalae</taxon>
        <taxon>rosids</taxon>
        <taxon>malvids</taxon>
        <taxon>Sapindales</taxon>
        <taxon>Sapindaceae</taxon>
        <taxon>Hippocastanoideae</taxon>
        <taxon>Acereae</taxon>
        <taxon>Acer</taxon>
    </lineage>
</organism>
<evidence type="ECO:0000313" key="1">
    <source>
        <dbReference type="EMBL" id="TXG68591.1"/>
    </source>
</evidence>
<keyword evidence="2" id="KW-1185">Reference proteome</keyword>
<reference evidence="2" key="1">
    <citation type="journal article" date="2019" name="Gigascience">
        <title>De novo genome assembly of the endangered Acer yangbiense, a plant species with extremely small populations endemic to Yunnan Province, China.</title>
        <authorList>
            <person name="Yang J."/>
            <person name="Wariss H.M."/>
            <person name="Tao L."/>
            <person name="Zhang R."/>
            <person name="Yun Q."/>
            <person name="Hollingsworth P."/>
            <person name="Dao Z."/>
            <person name="Luo G."/>
            <person name="Guo H."/>
            <person name="Ma Y."/>
            <person name="Sun W."/>
        </authorList>
    </citation>
    <scope>NUCLEOTIDE SEQUENCE [LARGE SCALE GENOMIC DNA]</scope>
    <source>
        <strain evidence="2">cv. Malutang</strain>
    </source>
</reference>
<dbReference type="EMBL" id="VAHF01000002">
    <property type="protein sequence ID" value="TXG68591.1"/>
    <property type="molecule type" value="Genomic_DNA"/>
</dbReference>